<gene>
    <name evidence="1" type="ORF">MRATA1EN22A_LOCUS6415</name>
</gene>
<sequence length="190" mass="21054">GREEVGSVNRKKERFVMSNTHISDGRIGASGLRKTTKVCDGPWSFLALIANTEQMSPRRYGQMFAPLLRPGCRRPPADSSLHSPENRLIWTGRMEWESDPGSALEVPVYRSLPQVITPEASELMNPLCKSPFEMISTVSAARLLWKSLLSAAREKGLEPCHSIPFSPSAESNCQKAHETPKPDCSPTSFE</sequence>
<feature type="non-terminal residue" evidence="1">
    <location>
        <position position="190"/>
    </location>
</feature>
<dbReference type="Proteomes" id="UP001162501">
    <property type="component" value="Chromosome 16"/>
</dbReference>
<feature type="non-terminal residue" evidence="1">
    <location>
        <position position="1"/>
    </location>
</feature>
<name>A0AC59YJ07_RANTA</name>
<reference evidence="1" key="2">
    <citation type="submission" date="2025-03" db="EMBL/GenBank/DDBJ databases">
        <authorList>
            <consortium name="ELIXIR-Norway"/>
            <consortium name="Elixir Norway"/>
        </authorList>
    </citation>
    <scope>NUCLEOTIDE SEQUENCE</scope>
</reference>
<organism evidence="1 2">
    <name type="scientific">Rangifer tarandus platyrhynchus</name>
    <name type="common">Svalbard reindeer</name>
    <dbReference type="NCBI Taxonomy" id="3082113"/>
    <lineage>
        <taxon>Eukaryota</taxon>
        <taxon>Metazoa</taxon>
        <taxon>Chordata</taxon>
        <taxon>Craniata</taxon>
        <taxon>Vertebrata</taxon>
        <taxon>Euteleostomi</taxon>
        <taxon>Mammalia</taxon>
        <taxon>Eutheria</taxon>
        <taxon>Laurasiatheria</taxon>
        <taxon>Artiodactyla</taxon>
        <taxon>Ruminantia</taxon>
        <taxon>Pecora</taxon>
        <taxon>Cervidae</taxon>
        <taxon>Odocoileinae</taxon>
        <taxon>Rangifer</taxon>
    </lineage>
</organism>
<dbReference type="EMBL" id="OX596100">
    <property type="protein sequence ID" value="CAM9714754.1"/>
    <property type="molecule type" value="Genomic_DNA"/>
</dbReference>
<accession>A0AC59YJ07</accession>
<evidence type="ECO:0000313" key="2">
    <source>
        <dbReference type="Proteomes" id="UP001162501"/>
    </source>
</evidence>
<proteinExistence type="predicted"/>
<protein>
    <submittedName>
        <fullName evidence="1">Uncharacterized protein</fullName>
    </submittedName>
</protein>
<evidence type="ECO:0000313" key="1">
    <source>
        <dbReference type="EMBL" id="CAM9714754.1"/>
    </source>
</evidence>
<reference evidence="1" key="1">
    <citation type="submission" date="2023-05" db="EMBL/GenBank/DDBJ databases">
        <authorList>
            <consortium name="ELIXIR-Norway"/>
        </authorList>
    </citation>
    <scope>NUCLEOTIDE SEQUENCE</scope>
</reference>